<organism evidence="1 2">
    <name type="scientific">Acidithiobacillus ferrianus</name>
    <dbReference type="NCBI Taxonomy" id="2678518"/>
    <lineage>
        <taxon>Bacteria</taxon>
        <taxon>Pseudomonadati</taxon>
        <taxon>Pseudomonadota</taxon>
        <taxon>Acidithiobacillia</taxon>
        <taxon>Acidithiobacillales</taxon>
        <taxon>Acidithiobacillaceae</taxon>
        <taxon>Acidithiobacillus</taxon>
    </lineage>
</organism>
<proteinExistence type="predicted"/>
<protein>
    <submittedName>
        <fullName evidence="1">Cbb3-type cytochrome c oxidase subunit I</fullName>
    </submittedName>
</protein>
<accession>A0ACD5HBB7</accession>
<dbReference type="EMBL" id="CP127524">
    <property type="protein sequence ID" value="XRI70680.1"/>
    <property type="molecule type" value="Genomic_DNA"/>
</dbReference>
<geneLocation type="plasmid" evidence="1 2">
    <name>p1MG</name>
</geneLocation>
<gene>
    <name evidence="1" type="ORF">GL267_015680</name>
</gene>
<evidence type="ECO:0000313" key="1">
    <source>
        <dbReference type="EMBL" id="XRI70680.1"/>
    </source>
</evidence>
<sequence length="642" mass="70438">MIASGISIIGKEKHRMATNEMQAQALNETGGGKTSFAISMLFPLFRATLWGLTGYFAAAWITAALLGSVIVNPLPATVGYIVGLVGWLMGSGLWEGWIRRAFGGAEAPAYTGVERYFRFGPDSKSTAVRYVVFNVVAFFFAGLAAMAIRVELLTPDSTGWWMSTIHYNMTFGIHGLMMLLAVAASVIVGGVGYYLVPLMLGVRNVVFPKLLGLSWWLLPPAAFAVFMSPTIGGFQTGWWGYPPLAQNSGSGIVFYVLGAATLLTASVLGAINIAGTMVYMRAKGMSLGRVPIFVWGLFAASTILIVEAPATFTGALMDLSDMILGSHFYTGPTGHPLAYMDQFWFLFHPEVYVFALPAFAIWLEILPAAAKRPLFARNWAIAGLVGVSMLGAMLGVHHYFTAVSPARMPIFMTFTETVSIPTGFIYLSAIGTLWGGRLKINAAVLLVLMAMMNFLVGGLTGIFNADVPADLQLHNTYWVVAHFHYTILGAVIFTWIAALYWWFPKVTGRKINEFWGKFHAWWFFVFFNCTFFPMFIAGIEGMNRRIAIYLPYLHGINLFISISAFLLGAGFLIPLANLVYSWRRGEKAEPNPWGSKGLEWQIKSPTPYIPFPEGTEPEVVGPNDNYAAGSKEPFVWVSTPSK</sequence>
<keyword evidence="2" id="KW-1185">Reference proteome</keyword>
<reference evidence="1" key="1">
    <citation type="submission" date="2023-06" db="EMBL/GenBank/DDBJ databases">
        <title>Complete and circular genome of Acidithiobacillus ferrianus DSM 107098.</title>
        <authorList>
            <person name="Norris P.R."/>
            <person name="Falagan C."/>
            <person name="Moya-Beltran A."/>
            <person name="Castro M."/>
            <person name="Quatrini R."/>
            <person name="Johnson D.B."/>
        </authorList>
    </citation>
    <scope>NUCLEOTIDE SEQUENCE</scope>
    <source>
        <strain evidence="1">MG</strain>
    </source>
</reference>
<name>A0ACD5HBB7_9PROT</name>
<dbReference type="Proteomes" id="UP000470022">
    <property type="component" value="Plasmid p1MG"/>
</dbReference>
<evidence type="ECO:0000313" key="2">
    <source>
        <dbReference type="Proteomes" id="UP000470022"/>
    </source>
</evidence>
<keyword evidence="1" id="KW-0614">Plasmid</keyword>